<evidence type="ECO:0000259" key="7">
    <source>
        <dbReference type="PROSITE" id="PS50110"/>
    </source>
</evidence>
<reference evidence="8 9" key="1">
    <citation type="submission" date="2024-07" db="EMBL/GenBank/DDBJ databases">
        <title>Uliginosibacterium flavum JJ3220;KACC:17644.</title>
        <authorList>
            <person name="Kim M.K."/>
        </authorList>
    </citation>
    <scope>NUCLEOTIDE SEQUENCE [LARGE SCALE GENOMIC DNA]</scope>
    <source>
        <strain evidence="8 9">KACC:17644</strain>
    </source>
</reference>
<dbReference type="InterPro" id="IPR039420">
    <property type="entry name" value="WalR-like"/>
</dbReference>
<dbReference type="SMART" id="SM00448">
    <property type="entry name" value="REC"/>
    <property type="match status" value="1"/>
</dbReference>
<dbReference type="Gene3D" id="3.40.50.2300">
    <property type="match status" value="1"/>
</dbReference>
<dbReference type="Proteomes" id="UP001549691">
    <property type="component" value="Unassembled WGS sequence"/>
</dbReference>
<dbReference type="PROSITE" id="PS50043">
    <property type="entry name" value="HTH_LUXR_2"/>
    <property type="match status" value="1"/>
</dbReference>
<protein>
    <submittedName>
        <fullName evidence="8">Response regulator transcription factor</fullName>
    </submittedName>
</protein>
<proteinExistence type="predicted"/>
<dbReference type="InterPro" id="IPR016032">
    <property type="entry name" value="Sig_transdc_resp-reg_C-effctor"/>
</dbReference>
<dbReference type="Pfam" id="PF00196">
    <property type="entry name" value="GerE"/>
    <property type="match status" value="1"/>
</dbReference>
<dbReference type="PRINTS" id="PR00038">
    <property type="entry name" value="HTHLUXR"/>
</dbReference>
<feature type="domain" description="HTH luxR-type" evidence="6">
    <location>
        <begin position="149"/>
        <end position="214"/>
    </location>
</feature>
<dbReference type="InterPro" id="IPR000792">
    <property type="entry name" value="Tscrpt_reg_LuxR_C"/>
</dbReference>
<dbReference type="EMBL" id="JBEWZI010000027">
    <property type="protein sequence ID" value="MET7016070.1"/>
    <property type="molecule type" value="Genomic_DNA"/>
</dbReference>
<evidence type="ECO:0000313" key="8">
    <source>
        <dbReference type="EMBL" id="MET7016070.1"/>
    </source>
</evidence>
<gene>
    <name evidence="8" type="ORF">ABXR19_17935</name>
</gene>
<evidence type="ECO:0000256" key="3">
    <source>
        <dbReference type="ARBA" id="ARBA00023125"/>
    </source>
</evidence>
<dbReference type="Pfam" id="PF00072">
    <property type="entry name" value="Response_reg"/>
    <property type="match status" value="1"/>
</dbReference>
<dbReference type="SUPFAM" id="SSF52172">
    <property type="entry name" value="CheY-like"/>
    <property type="match status" value="1"/>
</dbReference>
<dbReference type="SUPFAM" id="SSF46894">
    <property type="entry name" value="C-terminal effector domain of the bipartite response regulators"/>
    <property type="match status" value="1"/>
</dbReference>
<keyword evidence="9" id="KW-1185">Reference proteome</keyword>
<dbReference type="CDD" id="cd06170">
    <property type="entry name" value="LuxR_C_like"/>
    <property type="match status" value="1"/>
</dbReference>
<dbReference type="PROSITE" id="PS00622">
    <property type="entry name" value="HTH_LUXR_1"/>
    <property type="match status" value="1"/>
</dbReference>
<dbReference type="PROSITE" id="PS50110">
    <property type="entry name" value="RESPONSE_REGULATORY"/>
    <property type="match status" value="1"/>
</dbReference>
<dbReference type="SMART" id="SM00421">
    <property type="entry name" value="HTH_LUXR"/>
    <property type="match status" value="1"/>
</dbReference>
<dbReference type="InterPro" id="IPR011006">
    <property type="entry name" value="CheY-like_superfamily"/>
</dbReference>
<evidence type="ECO:0000256" key="1">
    <source>
        <dbReference type="ARBA" id="ARBA00022553"/>
    </source>
</evidence>
<evidence type="ECO:0000259" key="6">
    <source>
        <dbReference type="PROSITE" id="PS50043"/>
    </source>
</evidence>
<sequence>MNEKINILLVDDHSLFRSGIRLLLQGEDDFCIVGEASDGLEAVKCAHQMKPDMVLLDLNLPNLSGLEALRIIKEDFPECSVLMLTVSEDATQLAAALRSGADGYVLKNAEASFLVAAIRKVMLGESVVSPELTRKLVEQLREGGNVAGTSRDFGGLTLREKEVVQFVARGESNKMIARHLDLSESTIKIHMQNILRKLGLNSRVQIAIYAIGHGLGAE</sequence>
<keyword evidence="1 5" id="KW-0597">Phosphoprotein</keyword>
<dbReference type="CDD" id="cd17535">
    <property type="entry name" value="REC_NarL-like"/>
    <property type="match status" value="1"/>
</dbReference>
<organism evidence="8 9">
    <name type="scientific">Uliginosibacterium flavum</name>
    <dbReference type="NCBI Taxonomy" id="1396831"/>
    <lineage>
        <taxon>Bacteria</taxon>
        <taxon>Pseudomonadati</taxon>
        <taxon>Pseudomonadota</taxon>
        <taxon>Betaproteobacteria</taxon>
        <taxon>Rhodocyclales</taxon>
        <taxon>Zoogloeaceae</taxon>
        <taxon>Uliginosibacterium</taxon>
    </lineage>
</organism>
<comment type="caution">
    <text evidence="8">The sequence shown here is derived from an EMBL/GenBank/DDBJ whole genome shotgun (WGS) entry which is preliminary data.</text>
</comment>
<dbReference type="PANTHER" id="PTHR43214">
    <property type="entry name" value="TWO-COMPONENT RESPONSE REGULATOR"/>
    <property type="match status" value="1"/>
</dbReference>
<evidence type="ECO:0000313" key="9">
    <source>
        <dbReference type="Proteomes" id="UP001549691"/>
    </source>
</evidence>
<evidence type="ECO:0000256" key="2">
    <source>
        <dbReference type="ARBA" id="ARBA00023015"/>
    </source>
</evidence>
<accession>A0ABV2TQ61</accession>
<keyword evidence="2" id="KW-0805">Transcription regulation</keyword>
<evidence type="ECO:0000256" key="4">
    <source>
        <dbReference type="ARBA" id="ARBA00023163"/>
    </source>
</evidence>
<dbReference type="PANTHER" id="PTHR43214:SF41">
    <property type="entry name" value="NITRATE_NITRITE RESPONSE REGULATOR PROTEIN NARP"/>
    <property type="match status" value="1"/>
</dbReference>
<dbReference type="InterPro" id="IPR058245">
    <property type="entry name" value="NreC/VraR/RcsB-like_REC"/>
</dbReference>
<feature type="modified residue" description="4-aspartylphosphate" evidence="5">
    <location>
        <position position="57"/>
    </location>
</feature>
<evidence type="ECO:0000256" key="5">
    <source>
        <dbReference type="PROSITE-ProRule" id="PRU00169"/>
    </source>
</evidence>
<keyword evidence="3" id="KW-0238">DNA-binding</keyword>
<feature type="domain" description="Response regulatory" evidence="7">
    <location>
        <begin position="6"/>
        <end position="122"/>
    </location>
</feature>
<dbReference type="RefSeq" id="WP_354602528.1">
    <property type="nucleotide sequence ID" value="NZ_JBEWZI010000027.1"/>
</dbReference>
<name>A0ABV2TQ61_9RHOO</name>
<keyword evidence="4" id="KW-0804">Transcription</keyword>
<dbReference type="InterPro" id="IPR001789">
    <property type="entry name" value="Sig_transdc_resp-reg_receiver"/>
</dbReference>